<evidence type="ECO:0000256" key="2">
    <source>
        <dbReference type="ARBA" id="ARBA00022963"/>
    </source>
</evidence>
<keyword evidence="3 4" id="KW-0443">Lipid metabolism</keyword>
<dbReference type="Proteomes" id="UP000275719">
    <property type="component" value="Unassembled WGS sequence"/>
</dbReference>
<dbReference type="PROSITE" id="PS51635">
    <property type="entry name" value="PNPLA"/>
    <property type="match status" value="1"/>
</dbReference>
<feature type="domain" description="PNPLA" evidence="5">
    <location>
        <begin position="10"/>
        <end position="169"/>
    </location>
</feature>
<comment type="caution">
    <text evidence="6">The sequence shown here is derived from an EMBL/GenBank/DDBJ whole genome shotgun (WGS) entry which is preliminary data.</text>
</comment>
<feature type="short sequence motif" description="GXSXG" evidence="4">
    <location>
        <begin position="41"/>
        <end position="45"/>
    </location>
</feature>
<dbReference type="PANTHER" id="PTHR14226:SF78">
    <property type="entry name" value="SLR0060 PROTEIN"/>
    <property type="match status" value="1"/>
</dbReference>
<dbReference type="Gene3D" id="3.40.1090.10">
    <property type="entry name" value="Cytosolic phospholipase A2 catalytic domain"/>
    <property type="match status" value="2"/>
</dbReference>
<feature type="short sequence motif" description="GXGXXG" evidence="4">
    <location>
        <begin position="14"/>
        <end position="19"/>
    </location>
</feature>
<dbReference type="GO" id="GO:0016042">
    <property type="term" value="P:lipid catabolic process"/>
    <property type="evidence" value="ECO:0007669"/>
    <property type="project" value="UniProtKB-UniRule"/>
</dbReference>
<organism evidence="6 7">
    <name type="scientific">Paenimyroides tangerinum</name>
    <dbReference type="NCBI Taxonomy" id="2488728"/>
    <lineage>
        <taxon>Bacteria</taxon>
        <taxon>Pseudomonadati</taxon>
        <taxon>Bacteroidota</taxon>
        <taxon>Flavobacteriia</taxon>
        <taxon>Flavobacteriales</taxon>
        <taxon>Flavobacteriaceae</taxon>
        <taxon>Paenimyroides</taxon>
    </lineage>
</organism>
<sequence>MKLKNLEIGLVLSGGGHKGIAHAGALKFLEEQEIKPKIIAGTSAGSIVGSLYSVGMKPDAILTFFKSVDFFSWNHFTFRKAGVLDSSSFRTYLEAIFKERKIGDLKNELYITGTDLERGRLKIFDSQTRLLDAVLASSAFPGIISPVSVNGKLYSDGGILNNFPVTTVQGRCDFIIGINLCPVVEVETEKLTSIKSVTLRAYEIMLMQSSGAFRELCDWYMEPKKLADYSTFETKKSRMEEIFEIGYYEAKRTFENVRDKI</sequence>
<proteinExistence type="predicted"/>
<name>A0A3P3WDU8_9FLAO</name>
<evidence type="ECO:0000259" key="5">
    <source>
        <dbReference type="PROSITE" id="PS51635"/>
    </source>
</evidence>
<reference evidence="6 7" key="1">
    <citation type="submission" date="2018-11" db="EMBL/GenBank/DDBJ databases">
        <title>Flavobacterium sp. nov., YIM 102701-2 draft genome.</title>
        <authorList>
            <person name="Li G."/>
            <person name="Jiang Y."/>
        </authorList>
    </citation>
    <scope>NUCLEOTIDE SEQUENCE [LARGE SCALE GENOMIC DNA]</scope>
    <source>
        <strain evidence="6 7">YIM 102701-2</strain>
    </source>
</reference>
<dbReference type="CDD" id="cd07205">
    <property type="entry name" value="Pat_PNPLA6_PNPLA7_NTE1_like"/>
    <property type="match status" value="1"/>
</dbReference>
<dbReference type="Pfam" id="PF01734">
    <property type="entry name" value="Patatin"/>
    <property type="match status" value="1"/>
</dbReference>
<keyword evidence="2 4" id="KW-0442">Lipid degradation</keyword>
<evidence type="ECO:0000313" key="6">
    <source>
        <dbReference type="EMBL" id="RRJ93322.1"/>
    </source>
</evidence>
<dbReference type="InterPro" id="IPR016035">
    <property type="entry name" value="Acyl_Trfase/lysoPLipase"/>
</dbReference>
<protein>
    <submittedName>
        <fullName evidence="6">Patatin</fullName>
    </submittedName>
</protein>
<dbReference type="GO" id="GO:0016787">
    <property type="term" value="F:hydrolase activity"/>
    <property type="evidence" value="ECO:0007669"/>
    <property type="project" value="UniProtKB-UniRule"/>
</dbReference>
<dbReference type="EMBL" id="RQVQ01000001">
    <property type="protein sequence ID" value="RRJ93322.1"/>
    <property type="molecule type" value="Genomic_DNA"/>
</dbReference>
<gene>
    <name evidence="6" type="ORF">EG240_00725</name>
</gene>
<dbReference type="InterPro" id="IPR002641">
    <property type="entry name" value="PNPLA_dom"/>
</dbReference>
<dbReference type="AlphaFoldDB" id="A0A3P3WDU8"/>
<dbReference type="PANTHER" id="PTHR14226">
    <property type="entry name" value="NEUROPATHY TARGET ESTERASE/SWISS CHEESE D.MELANOGASTER"/>
    <property type="match status" value="1"/>
</dbReference>
<evidence type="ECO:0000313" key="7">
    <source>
        <dbReference type="Proteomes" id="UP000275719"/>
    </source>
</evidence>
<keyword evidence="1 4" id="KW-0378">Hydrolase</keyword>
<dbReference type="SUPFAM" id="SSF52151">
    <property type="entry name" value="FabD/lysophospholipase-like"/>
    <property type="match status" value="1"/>
</dbReference>
<dbReference type="InterPro" id="IPR050301">
    <property type="entry name" value="NTE"/>
</dbReference>
<accession>A0A3P3WDU8</accession>
<evidence type="ECO:0000256" key="4">
    <source>
        <dbReference type="PROSITE-ProRule" id="PRU01161"/>
    </source>
</evidence>
<dbReference type="RefSeq" id="WP_125016390.1">
    <property type="nucleotide sequence ID" value="NZ_RQVQ01000001.1"/>
</dbReference>
<evidence type="ECO:0000256" key="3">
    <source>
        <dbReference type="ARBA" id="ARBA00023098"/>
    </source>
</evidence>
<keyword evidence="7" id="KW-1185">Reference proteome</keyword>
<dbReference type="OrthoDB" id="9770965at2"/>
<evidence type="ECO:0000256" key="1">
    <source>
        <dbReference type="ARBA" id="ARBA00022801"/>
    </source>
</evidence>
<feature type="active site" description="Nucleophile" evidence="4">
    <location>
        <position position="43"/>
    </location>
</feature>
<feature type="active site" description="Proton acceptor" evidence="4">
    <location>
        <position position="156"/>
    </location>
</feature>
<feature type="short sequence motif" description="DGA/G" evidence="4">
    <location>
        <begin position="156"/>
        <end position="158"/>
    </location>
</feature>